<comment type="caution">
    <text evidence="3">The sequence shown here is derived from an EMBL/GenBank/DDBJ whole genome shotgun (WGS) entry which is preliminary data.</text>
</comment>
<dbReference type="Pfam" id="PF13333">
    <property type="entry name" value="rve_2"/>
    <property type="match status" value="1"/>
</dbReference>
<dbReference type="Proteomes" id="UP001589838">
    <property type="component" value="Unassembled WGS sequence"/>
</dbReference>
<evidence type="ECO:0000259" key="1">
    <source>
        <dbReference type="Pfam" id="PF13333"/>
    </source>
</evidence>
<dbReference type="RefSeq" id="WP_390183844.1">
    <property type="nucleotide sequence ID" value="NZ_JBHLUX010000026.1"/>
</dbReference>
<name>A0ABV6KHE5_9BACI</name>
<organism evidence="3 4">
    <name type="scientific">Halalkalibacter kiskunsagensis</name>
    <dbReference type="NCBI Taxonomy" id="1548599"/>
    <lineage>
        <taxon>Bacteria</taxon>
        <taxon>Bacillati</taxon>
        <taxon>Bacillota</taxon>
        <taxon>Bacilli</taxon>
        <taxon>Bacillales</taxon>
        <taxon>Bacillaceae</taxon>
        <taxon>Halalkalibacter</taxon>
    </lineage>
</organism>
<accession>A0ABV6KHE5</accession>
<reference evidence="3 4" key="1">
    <citation type="submission" date="2024-09" db="EMBL/GenBank/DDBJ databases">
        <authorList>
            <person name="Sun Q."/>
            <person name="Mori K."/>
        </authorList>
    </citation>
    <scope>NUCLEOTIDE SEQUENCE [LARGE SCALE GENOMIC DNA]</scope>
    <source>
        <strain evidence="3 4">NCAIM B.02610</strain>
    </source>
</reference>
<sequence length="30" mass="3524">MNWYNNIRSHSALGYQSPVSYRNLALKKIV</sequence>
<evidence type="ECO:0000313" key="4">
    <source>
        <dbReference type="Proteomes" id="UP001589838"/>
    </source>
</evidence>
<protein>
    <submittedName>
        <fullName evidence="3">IS3 family transposase</fullName>
    </submittedName>
</protein>
<feature type="domain" description="Integrase catalytic" evidence="1">
    <location>
        <begin position="2"/>
        <end position="26"/>
    </location>
</feature>
<evidence type="ECO:0000313" key="3">
    <source>
        <dbReference type="EMBL" id="MFC0472719.1"/>
    </source>
</evidence>
<proteinExistence type="predicted"/>
<gene>
    <name evidence="2" type="ORF">ACFFHM_10205</name>
    <name evidence="3" type="ORF">ACFFHM_20100</name>
</gene>
<dbReference type="EMBL" id="JBHLUX010000086">
    <property type="protein sequence ID" value="MFC0472719.1"/>
    <property type="molecule type" value="Genomic_DNA"/>
</dbReference>
<dbReference type="InterPro" id="IPR001584">
    <property type="entry name" value="Integrase_cat-core"/>
</dbReference>
<evidence type="ECO:0000313" key="2">
    <source>
        <dbReference type="EMBL" id="MFC0470856.1"/>
    </source>
</evidence>
<keyword evidence="4" id="KW-1185">Reference proteome</keyword>
<dbReference type="EMBL" id="JBHLUX010000026">
    <property type="protein sequence ID" value="MFC0470856.1"/>
    <property type="molecule type" value="Genomic_DNA"/>
</dbReference>